<name>F0F3P7_9BACT</name>
<proteinExistence type="predicted"/>
<sequence length="88" mass="9911">MIPDKMGSSVKCVDWRIKAYALAGYDRPKTDGLKKEDELKDEMQERPIDTMPDHQPVFPSSTDNLIPMSSVFVNCFHATQTDTCPSGF</sequence>
<protein>
    <submittedName>
        <fullName evidence="1">Uncharacterized protein</fullName>
    </submittedName>
</protein>
<gene>
    <name evidence="1" type="ORF">HMPREF9141_0213</name>
</gene>
<dbReference type="EMBL" id="AEWX01000002">
    <property type="protein sequence ID" value="EGC21177.1"/>
    <property type="molecule type" value="Genomic_DNA"/>
</dbReference>
<dbReference type="HOGENOM" id="CLU_2466444_0_0_10"/>
<dbReference type="RefSeq" id="WP_007367754.1">
    <property type="nucleotide sequence ID" value="NZ_GL872283.1"/>
</dbReference>
<accession>F0F3P7</accession>
<comment type="caution">
    <text evidence="1">The sequence shown here is derived from an EMBL/GenBank/DDBJ whole genome shotgun (WGS) entry which is preliminary data.</text>
</comment>
<organism evidence="1 2">
    <name type="scientific">Prevotella multiformis DSM 16608</name>
    <dbReference type="NCBI Taxonomy" id="888743"/>
    <lineage>
        <taxon>Bacteria</taxon>
        <taxon>Pseudomonadati</taxon>
        <taxon>Bacteroidota</taxon>
        <taxon>Bacteroidia</taxon>
        <taxon>Bacteroidales</taxon>
        <taxon>Prevotellaceae</taxon>
        <taxon>Prevotella</taxon>
    </lineage>
</organism>
<keyword evidence="2" id="KW-1185">Reference proteome</keyword>
<evidence type="ECO:0000313" key="1">
    <source>
        <dbReference type="EMBL" id="EGC21177.1"/>
    </source>
</evidence>
<dbReference type="AlphaFoldDB" id="F0F3P7"/>
<dbReference type="Proteomes" id="UP000005697">
    <property type="component" value="Unassembled WGS sequence"/>
</dbReference>
<evidence type="ECO:0000313" key="2">
    <source>
        <dbReference type="Proteomes" id="UP000005697"/>
    </source>
</evidence>
<reference evidence="1 2" key="1">
    <citation type="submission" date="2011-01" db="EMBL/GenBank/DDBJ databases">
        <authorList>
            <person name="Muzny D."/>
            <person name="Qin X."/>
            <person name="Deng J."/>
            <person name="Jiang H."/>
            <person name="Liu Y."/>
            <person name="Qu J."/>
            <person name="Song X.-Z."/>
            <person name="Zhang L."/>
            <person name="Thornton R."/>
            <person name="Coyle M."/>
            <person name="Francisco L."/>
            <person name="Jackson L."/>
            <person name="Javaid M."/>
            <person name="Korchina V."/>
            <person name="Kovar C."/>
            <person name="Mata R."/>
            <person name="Mathew T."/>
            <person name="Ngo R."/>
            <person name="Nguyen L."/>
            <person name="Nguyen N."/>
            <person name="Okwuonu G."/>
            <person name="Ongeri F."/>
            <person name="Pham C."/>
            <person name="Simmons D."/>
            <person name="Wilczek-Boney K."/>
            <person name="Hale W."/>
            <person name="Jakkamsetti A."/>
            <person name="Pham P."/>
            <person name="Ruth R."/>
            <person name="San Lucas F."/>
            <person name="Warren J."/>
            <person name="Zhang J."/>
            <person name="Zhao Z."/>
            <person name="Zhou C."/>
            <person name="Zhu D."/>
            <person name="Lee S."/>
            <person name="Bess C."/>
            <person name="Blankenburg K."/>
            <person name="Forbes L."/>
            <person name="Fu Q."/>
            <person name="Gubbala S."/>
            <person name="Hirani K."/>
            <person name="Jayaseelan J.C."/>
            <person name="Lara F."/>
            <person name="Munidasa M."/>
            <person name="Palculict T."/>
            <person name="Patil S."/>
            <person name="Pu L.-L."/>
            <person name="Saada N."/>
            <person name="Tang L."/>
            <person name="Weissenberger G."/>
            <person name="Zhu Y."/>
            <person name="Hemphill L."/>
            <person name="Shang Y."/>
            <person name="Youmans B."/>
            <person name="Ayvaz T."/>
            <person name="Ross M."/>
            <person name="Santibanez J."/>
            <person name="Aqrawi P."/>
            <person name="Gross S."/>
            <person name="Joshi V."/>
            <person name="Fowler G."/>
            <person name="Nazareth L."/>
            <person name="Reid J."/>
            <person name="Worley K."/>
            <person name="Petrosino J."/>
            <person name="Highlander S."/>
            <person name="Gibbs R."/>
        </authorList>
    </citation>
    <scope>NUCLEOTIDE SEQUENCE [LARGE SCALE GENOMIC DNA]</scope>
    <source>
        <strain evidence="1 2">DSM 16608</strain>
    </source>
</reference>